<dbReference type="AlphaFoldDB" id="A0A914PGB1"/>
<dbReference type="SUPFAM" id="SSF56574">
    <property type="entry name" value="Serpins"/>
    <property type="match status" value="1"/>
</dbReference>
<keyword evidence="4" id="KW-1185">Reference proteome</keyword>
<dbReference type="InterPro" id="IPR042185">
    <property type="entry name" value="Serpin_sf_2"/>
</dbReference>
<dbReference type="InterPro" id="IPR042178">
    <property type="entry name" value="Serpin_sf_1"/>
</dbReference>
<evidence type="ECO:0000313" key="4">
    <source>
        <dbReference type="Proteomes" id="UP000887578"/>
    </source>
</evidence>
<dbReference type="Gene3D" id="3.30.497.10">
    <property type="entry name" value="Antithrombin, subunit I, domain 2"/>
    <property type="match status" value="2"/>
</dbReference>
<dbReference type="InterPro" id="IPR036186">
    <property type="entry name" value="Serpin_sf"/>
</dbReference>
<dbReference type="Gene3D" id="2.30.39.10">
    <property type="entry name" value="Alpha-1-antitrypsin, domain 1"/>
    <property type="match status" value="2"/>
</dbReference>
<dbReference type="Proteomes" id="UP000887578">
    <property type="component" value="Unplaced"/>
</dbReference>
<dbReference type="PANTHER" id="PTHR11461:SF211">
    <property type="entry name" value="GH10112P-RELATED"/>
    <property type="match status" value="1"/>
</dbReference>
<evidence type="ECO:0000256" key="2">
    <source>
        <dbReference type="RuleBase" id="RU000411"/>
    </source>
</evidence>
<dbReference type="InterPro" id="IPR023796">
    <property type="entry name" value="Serpin_dom"/>
</dbReference>
<evidence type="ECO:0000313" key="5">
    <source>
        <dbReference type="WBParaSite" id="PDA_v2.g17309.t1"/>
    </source>
</evidence>
<feature type="domain" description="Serpin" evidence="3">
    <location>
        <begin position="1"/>
        <end position="333"/>
    </location>
</feature>
<protein>
    <submittedName>
        <fullName evidence="5">Serpin domain-containing protein</fullName>
    </submittedName>
</protein>
<reference evidence="5" key="1">
    <citation type="submission" date="2022-11" db="UniProtKB">
        <authorList>
            <consortium name="WormBaseParasite"/>
        </authorList>
    </citation>
    <scope>IDENTIFICATION</scope>
</reference>
<dbReference type="InterPro" id="IPR000215">
    <property type="entry name" value="Serpin_fam"/>
</dbReference>
<dbReference type="SMART" id="SM00093">
    <property type="entry name" value="SERPIN"/>
    <property type="match status" value="1"/>
</dbReference>
<comment type="similarity">
    <text evidence="1 2">Belongs to the serpin family.</text>
</comment>
<dbReference type="GO" id="GO:0005615">
    <property type="term" value="C:extracellular space"/>
    <property type="evidence" value="ECO:0007669"/>
    <property type="project" value="InterPro"/>
</dbReference>
<sequence length="333" mass="37275">MIHAGAKGKSAEQVASVIGKGKNGVEIMEYYSEFVKRHASAAKDETSSIIPENRKRSHTTEAQNVNIANGFFVADNIPLVPTYKKLIKDKFLGNIQSINFSKSVEAVKEINTFVADSTNNAIKGIFTSDDISSETSLILINAIHFIGFWEEPFEDRKRKTFNSNPPRKIPMMSKSIKPEEEEWNFQRGEDWKCLGIPYKNRKAWLYIVLPTETDGLSSLIKKIDYSFIEKCTESEVDLEKNLKAFGIEEIFSDTANLSGMLEGPHKIEKAIHKAVIKIDEKGTEASAATGIQMNARSVPQPFFATHPFLFFITSVDGPDSTKPTDILFMGTFC</sequence>
<dbReference type="PANTHER" id="PTHR11461">
    <property type="entry name" value="SERINE PROTEASE INHIBITOR, SERPIN"/>
    <property type="match status" value="1"/>
</dbReference>
<dbReference type="CDD" id="cd00172">
    <property type="entry name" value="serpin"/>
    <property type="match status" value="1"/>
</dbReference>
<dbReference type="GO" id="GO:0004867">
    <property type="term" value="F:serine-type endopeptidase inhibitor activity"/>
    <property type="evidence" value="ECO:0007669"/>
    <property type="project" value="InterPro"/>
</dbReference>
<organism evidence="4 5">
    <name type="scientific">Panagrolaimus davidi</name>
    <dbReference type="NCBI Taxonomy" id="227884"/>
    <lineage>
        <taxon>Eukaryota</taxon>
        <taxon>Metazoa</taxon>
        <taxon>Ecdysozoa</taxon>
        <taxon>Nematoda</taxon>
        <taxon>Chromadorea</taxon>
        <taxon>Rhabditida</taxon>
        <taxon>Tylenchina</taxon>
        <taxon>Panagrolaimomorpha</taxon>
        <taxon>Panagrolaimoidea</taxon>
        <taxon>Panagrolaimidae</taxon>
        <taxon>Panagrolaimus</taxon>
    </lineage>
</organism>
<dbReference type="WBParaSite" id="PDA_v2.g17309.t1">
    <property type="protein sequence ID" value="PDA_v2.g17309.t1"/>
    <property type="gene ID" value="PDA_v2.g17309"/>
</dbReference>
<evidence type="ECO:0000259" key="3">
    <source>
        <dbReference type="SMART" id="SM00093"/>
    </source>
</evidence>
<name>A0A914PGB1_9BILA</name>
<dbReference type="Pfam" id="PF00079">
    <property type="entry name" value="Serpin"/>
    <property type="match status" value="1"/>
</dbReference>
<evidence type="ECO:0000256" key="1">
    <source>
        <dbReference type="ARBA" id="ARBA00009500"/>
    </source>
</evidence>
<proteinExistence type="inferred from homology"/>
<accession>A0A914PGB1</accession>